<evidence type="ECO:0000313" key="1">
    <source>
        <dbReference type="Proteomes" id="UP000887569"/>
    </source>
</evidence>
<sequence>MEQKAAFTVGIHTSHLDFRRTSRSRQQGEEVNGLVHDLNTSRSGLKPATSLNISKYPTHNGWIRVLSTYWNTENDDLI</sequence>
<accession>A0A915A3V4</accession>
<organism evidence="1 2">
    <name type="scientific">Parascaris univalens</name>
    <name type="common">Nematode worm</name>
    <dbReference type="NCBI Taxonomy" id="6257"/>
    <lineage>
        <taxon>Eukaryota</taxon>
        <taxon>Metazoa</taxon>
        <taxon>Ecdysozoa</taxon>
        <taxon>Nematoda</taxon>
        <taxon>Chromadorea</taxon>
        <taxon>Rhabditida</taxon>
        <taxon>Spirurina</taxon>
        <taxon>Ascaridomorpha</taxon>
        <taxon>Ascaridoidea</taxon>
        <taxon>Ascarididae</taxon>
        <taxon>Parascaris</taxon>
    </lineage>
</organism>
<evidence type="ECO:0000313" key="2">
    <source>
        <dbReference type="WBParaSite" id="PgE487_g001_t01"/>
    </source>
</evidence>
<dbReference type="AlphaFoldDB" id="A0A915A3V4"/>
<name>A0A915A3V4_PARUN</name>
<dbReference type="WBParaSite" id="PgE487_g001_t01">
    <property type="protein sequence ID" value="PgE487_g001_t01"/>
    <property type="gene ID" value="PgE487_g001"/>
</dbReference>
<reference evidence="2" key="1">
    <citation type="submission" date="2022-11" db="UniProtKB">
        <authorList>
            <consortium name="WormBaseParasite"/>
        </authorList>
    </citation>
    <scope>IDENTIFICATION</scope>
</reference>
<dbReference type="Proteomes" id="UP000887569">
    <property type="component" value="Unplaced"/>
</dbReference>
<keyword evidence="1" id="KW-1185">Reference proteome</keyword>
<protein>
    <submittedName>
        <fullName evidence="2">Uncharacterized protein</fullName>
    </submittedName>
</protein>
<proteinExistence type="predicted"/>